<name>A0ABV6TGQ2_9ACTN</name>
<evidence type="ECO:0000313" key="2">
    <source>
        <dbReference type="Proteomes" id="UP001589887"/>
    </source>
</evidence>
<reference evidence="1 2" key="1">
    <citation type="submission" date="2024-09" db="EMBL/GenBank/DDBJ databases">
        <authorList>
            <person name="Sun Q."/>
            <person name="Mori K."/>
        </authorList>
    </citation>
    <scope>NUCLEOTIDE SEQUENCE [LARGE SCALE GENOMIC DNA]</scope>
    <source>
        <strain evidence="1 2">JCM 4557</strain>
    </source>
</reference>
<comment type="caution">
    <text evidence="1">The sequence shown here is derived from an EMBL/GenBank/DDBJ whole genome shotgun (WGS) entry which is preliminary data.</text>
</comment>
<dbReference type="Proteomes" id="UP001589887">
    <property type="component" value="Unassembled WGS sequence"/>
</dbReference>
<gene>
    <name evidence="1" type="ORF">ACFH04_08085</name>
</gene>
<sequence length="43" mass="4651">MASMVRLRRCLHSHSGQAMLKSAPAMLSAWKAPTVSFPAGLRP</sequence>
<accession>A0ABV6TGQ2</accession>
<evidence type="ECO:0000313" key="1">
    <source>
        <dbReference type="EMBL" id="MFC0843680.1"/>
    </source>
</evidence>
<dbReference type="EMBL" id="JBHMQV010000009">
    <property type="protein sequence ID" value="MFC0843680.1"/>
    <property type="molecule type" value="Genomic_DNA"/>
</dbReference>
<keyword evidence="2" id="KW-1185">Reference proteome</keyword>
<protein>
    <submittedName>
        <fullName evidence="1">Uncharacterized protein</fullName>
    </submittedName>
</protein>
<organism evidence="1 2">
    <name type="scientific">Streptomyces noboritoensis</name>
    <dbReference type="NCBI Taxonomy" id="67337"/>
    <lineage>
        <taxon>Bacteria</taxon>
        <taxon>Bacillati</taxon>
        <taxon>Actinomycetota</taxon>
        <taxon>Actinomycetes</taxon>
        <taxon>Kitasatosporales</taxon>
        <taxon>Streptomycetaceae</taxon>
        <taxon>Streptomyces</taxon>
    </lineage>
</organism>
<proteinExistence type="predicted"/>
<dbReference type="RefSeq" id="WP_394317386.1">
    <property type="nucleotide sequence ID" value="NZ_JBHMQV010000009.1"/>
</dbReference>